<proteinExistence type="predicted"/>
<evidence type="ECO:0000256" key="1">
    <source>
        <dbReference type="SAM" id="Coils"/>
    </source>
</evidence>
<feature type="compositionally biased region" description="Polar residues" evidence="2">
    <location>
        <begin position="11"/>
        <end position="24"/>
    </location>
</feature>
<organism evidence="3 4">
    <name type="scientific">Absidia repens</name>
    <dbReference type="NCBI Taxonomy" id="90262"/>
    <lineage>
        <taxon>Eukaryota</taxon>
        <taxon>Fungi</taxon>
        <taxon>Fungi incertae sedis</taxon>
        <taxon>Mucoromycota</taxon>
        <taxon>Mucoromycotina</taxon>
        <taxon>Mucoromycetes</taxon>
        <taxon>Mucorales</taxon>
        <taxon>Cunninghamellaceae</taxon>
        <taxon>Absidia</taxon>
    </lineage>
</organism>
<dbReference type="Proteomes" id="UP000193560">
    <property type="component" value="Unassembled WGS sequence"/>
</dbReference>
<dbReference type="STRING" id="90262.A0A1X2I728"/>
<evidence type="ECO:0000313" key="3">
    <source>
        <dbReference type="EMBL" id="ORZ10782.1"/>
    </source>
</evidence>
<keyword evidence="1" id="KW-0175">Coiled coil</keyword>
<dbReference type="EMBL" id="MCGE01000023">
    <property type="protein sequence ID" value="ORZ10782.1"/>
    <property type="molecule type" value="Genomic_DNA"/>
</dbReference>
<feature type="coiled-coil region" evidence="1">
    <location>
        <begin position="122"/>
        <end position="163"/>
    </location>
</feature>
<dbReference type="OrthoDB" id="2283881at2759"/>
<feature type="region of interest" description="Disordered" evidence="2">
    <location>
        <begin position="1"/>
        <end position="98"/>
    </location>
</feature>
<name>A0A1X2I728_9FUNG</name>
<protein>
    <submittedName>
        <fullName evidence="3">Uncharacterized protein</fullName>
    </submittedName>
</protein>
<dbReference type="AlphaFoldDB" id="A0A1X2I728"/>
<comment type="caution">
    <text evidence="3">The sequence shown here is derived from an EMBL/GenBank/DDBJ whole genome shotgun (WGS) entry which is preliminary data.</text>
</comment>
<evidence type="ECO:0000256" key="2">
    <source>
        <dbReference type="SAM" id="MobiDB-lite"/>
    </source>
</evidence>
<gene>
    <name evidence="3" type="ORF">BCR42DRAFT_106167</name>
</gene>
<feature type="compositionally biased region" description="Basic and acidic residues" evidence="2">
    <location>
        <begin position="1"/>
        <end position="10"/>
    </location>
</feature>
<reference evidence="3 4" key="1">
    <citation type="submission" date="2016-07" db="EMBL/GenBank/DDBJ databases">
        <title>Pervasive Adenine N6-methylation of Active Genes in Fungi.</title>
        <authorList>
            <consortium name="DOE Joint Genome Institute"/>
            <person name="Mondo S.J."/>
            <person name="Dannebaum R.O."/>
            <person name="Kuo R.C."/>
            <person name="Labutti K."/>
            <person name="Haridas S."/>
            <person name="Kuo A."/>
            <person name="Salamov A."/>
            <person name="Ahrendt S.R."/>
            <person name="Lipzen A."/>
            <person name="Sullivan W."/>
            <person name="Andreopoulos W.B."/>
            <person name="Clum A."/>
            <person name="Lindquist E."/>
            <person name="Daum C."/>
            <person name="Ramamoorthy G.K."/>
            <person name="Gryganskyi A."/>
            <person name="Culley D."/>
            <person name="Magnuson J.K."/>
            <person name="James T.Y."/>
            <person name="O'Malley M.A."/>
            <person name="Stajich J.E."/>
            <person name="Spatafora J.W."/>
            <person name="Visel A."/>
            <person name="Grigoriev I.V."/>
        </authorList>
    </citation>
    <scope>NUCLEOTIDE SEQUENCE [LARGE SCALE GENOMIC DNA]</scope>
    <source>
        <strain evidence="3 4">NRRL 1336</strain>
    </source>
</reference>
<accession>A0A1X2I728</accession>
<keyword evidence="4" id="KW-1185">Reference proteome</keyword>
<feature type="compositionally biased region" description="Polar residues" evidence="2">
    <location>
        <begin position="82"/>
        <end position="93"/>
    </location>
</feature>
<sequence length="483" mass="54302">MLGSDQHSDMKWTSNDGASTTTCDDIQPLPSSPPKKKSMERLSRIFQKKSKHKKSLTDDMPEPPLYKPVSRHSSIHSTQSSYQPPSRINSTSKKGGDSIKRLASLRPNNATYDNSNSLPRTVPELQQELDQKRQLLEQLQAEKQQTMYDNQRQEQDLARLEQRTQDRITQTTQLQKQYDTHLASMRATSDDLQSIRTKLIQLQHNIAELTDRLLPHISPDHTCQSLSSFWLNLRQVIEPMCPLSPFLIRLLTEKFIMDVLVQNFNLSEIAGCACSDDYAQIALWFLDHDIEQQQGKQYPSKSNISSSVTSPSLASSSPSSFSSFSSLVSSSSLSEAVIFSIRLRQQVASTVVAAQQHQEHVKQQLQQVVQGHWKYLYGGLAKAYPFIYQHDTALETDVKKHFGAQIQGLVEQAVALGFAIKGMELDITAADVQEGTQLLDPAVMNDVQGRRAGVIQFCISPPFKIVNQHEPLVKGKVLCVPFE</sequence>
<evidence type="ECO:0000313" key="4">
    <source>
        <dbReference type="Proteomes" id="UP000193560"/>
    </source>
</evidence>